<evidence type="ECO:0000313" key="2">
    <source>
        <dbReference type="Proteomes" id="UP001144673"/>
    </source>
</evidence>
<protein>
    <submittedName>
        <fullName evidence="1">Uncharacterized protein</fullName>
    </submittedName>
</protein>
<organism evidence="1 2">
    <name type="scientific">Akanthomyces muscarius</name>
    <name type="common">Entomopathogenic fungus</name>
    <name type="synonym">Lecanicillium muscarium</name>
    <dbReference type="NCBI Taxonomy" id="2231603"/>
    <lineage>
        <taxon>Eukaryota</taxon>
        <taxon>Fungi</taxon>
        <taxon>Dikarya</taxon>
        <taxon>Ascomycota</taxon>
        <taxon>Pezizomycotina</taxon>
        <taxon>Sordariomycetes</taxon>
        <taxon>Hypocreomycetidae</taxon>
        <taxon>Hypocreales</taxon>
        <taxon>Cordycipitaceae</taxon>
        <taxon>Akanthomyces</taxon>
    </lineage>
</organism>
<dbReference type="AlphaFoldDB" id="A0A9W8QL58"/>
<reference evidence="1" key="1">
    <citation type="journal article" date="2023" name="Access Microbiol">
        <title>De-novo genome assembly for Akanthomyces muscarius, a biocontrol agent of insect agricultural pests.</title>
        <authorList>
            <person name="Erdos Z."/>
            <person name="Studholme D.J."/>
            <person name="Raymond B."/>
            <person name="Sharma M."/>
        </authorList>
    </citation>
    <scope>NUCLEOTIDE SEQUENCE</scope>
    <source>
        <strain evidence="1">Ve6</strain>
    </source>
</reference>
<dbReference type="RefSeq" id="XP_056057925.1">
    <property type="nucleotide sequence ID" value="XM_056199480.1"/>
</dbReference>
<gene>
    <name evidence="1" type="ORF">LMH87_007575</name>
</gene>
<evidence type="ECO:0000313" key="1">
    <source>
        <dbReference type="EMBL" id="KAJ4161541.1"/>
    </source>
</evidence>
<name>A0A9W8QL58_AKAMU</name>
<dbReference type="GeneID" id="80894734"/>
<dbReference type="EMBL" id="JAJHUN010000002">
    <property type="protein sequence ID" value="KAJ4161541.1"/>
    <property type="molecule type" value="Genomic_DNA"/>
</dbReference>
<dbReference type="Proteomes" id="UP001144673">
    <property type="component" value="Unassembled WGS sequence"/>
</dbReference>
<keyword evidence="2" id="KW-1185">Reference proteome</keyword>
<accession>A0A9W8QL58</accession>
<proteinExistence type="predicted"/>
<dbReference type="KEGG" id="amus:LMH87_007575"/>
<comment type="caution">
    <text evidence="1">The sequence shown here is derived from an EMBL/GenBank/DDBJ whole genome shotgun (WGS) entry which is preliminary data.</text>
</comment>
<sequence length="221" mass="25095">MLDWNLWDLRHAYYVGRLPACLLRGGPEAIRCHIRSTTTKPFYICKVWTDDIPPAELRPPTFILKDEGHLFAFCNRTLEVATKLLGLEDCPLVAQEEGPDPLVAACVAGFLLRNHPYESILELNTLPAVLLQGILQKQAELREPRLRAVAELKVYARDLLFHETVIASLKSKDDSETVRDDVIFLDTSSAGKNKNTLSSMKLKLLGKIFRNFSRFFFHSVK</sequence>